<proteinExistence type="predicted"/>
<name>A0A0F9HS60_9ZZZZ</name>
<feature type="region of interest" description="Disordered" evidence="1">
    <location>
        <begin position="50"/>
        <end position="69"/>
    </location>
</feature>
<dbReference type="EMBL" id="LAZR01016079">
    <property type="protein sequence ID" value="KKM06067.1"/>
    <property type="molecule type" value="Genomic_DNA"/>
</dbReference>
<organism evidence="2">
    <name type="scientific">marine sediment metagenome</name>
    <dbReference type="NCBI Taxonomy" id="412755"/>
    <lineage>
        <taxon>unclassified sequences</taxon>
        <taxon>metagenomes</taxon>
        <taxon>ecological metagenomes</taxon>
    </lineage>
</organism>
<gene>
    <name evidence="2" type="ORF">LCGC14_1747760</name>
</gene>
<evidence type="ECO:0000313" key="2">
    <source>
        <dbReference type="EMBL" id="KKM06067.1"/>
    </source>
</evidence>
<dbReference type="AlphaFoldDB" id="A0A0F9HS60"/>
<protein>
    <submittedName>
        <fullName evidence="2">Uncharacterized protein</fullName>
    </submittedName>
</protein>
<sequence length="69" mass="7360">MIYTVCVSGDLGGAVLVEADNEFEAEDIAISYFHGEAGFDSACAEVEEGYGDDGMFNENDTPITAEEVE</sequence>
<reference evidence="2" key="1">
    <citation type="journal article" date="2015" name="Nature">
        <title>Complex archaea that bridge the gap between prokaryotes and eukaryotes.</title>
        <authorList>
            <person name="Spang A."/>
            <person name="Saw J.H."/>
            <person name="Jorgensen S.L."/>
            <person name="Zaremba-Niedzwiedzka K."/>
            <person name="Martijn J."/>
            <person name="Lind A.E."/>
            <person name="van Eijk R."/>
            <person name="Schleper C."/>
            <person name="Guy L."/>
            <person name="Ettema T.J."/>
        </authorList>
    </citation>
    <scope>NUCLEOTIDE SEQUENCE</scope>
</reference>
<comment type="caution">
    <text evidence="2">The sequence shown here is derived from an EMBL/GenBank/DDBJ whole genome shotgun (WGS) entry which is preliminary data.</text>
</comment>
<evidence type="ECO:0000256" key="1">
    <source>
        <dbReference type="SAM" id="MobiDB-lite"/>
    </source>
</evidence>
<accession>A0A0F9HS60</accession>